<evidence type="ECO:0000313" key="2">
    <source>
        <dbReference type="Proteomes" id="UP000478892"/>
    </source>
</evidence>
<protein>
    <submittedName>
        <fullName evidence="1">Uncharacterized protein</fullName>
    </submittedName>
</protein>
<accession>A0A6L6WLC1</accession>
<proteinExistence type="predicted"/>
<evidence type="ECO:0000313" key="1">
    <source>
        <dbReference type="EMBL" id="MVO18261.1"/>
    </source>
</evidence>
<name>A0A6L6WLC1_9RHOB</name>
<dbReference type="Proteomes" id="UP000478892">
    <property type="component" value="Unassembled WGS sequence"/>
</dbReference>
<dbReference type="RefSeq" id="WP_157024476.1">
    <property type="nucleotide sequence ID" value="NZ_WQLV01000018.1"/>
</dbReference>
<dbReference type="AlphaFoldDB" id="A0A6L6WLC1"/>
<keyword evidence="2" id="KW-1185">Reference proteome</keyword>
<dbReference type="EMBL" id="WQLV01000018">
    <property type="protein sequence ID" value="MVO18261.1"/>
    <property type="molecule type" value="Genomic_DNA"/>
</dbReference>
<comment type="caution">
    <text evidence="1">The sequence shown here is derived from an EMBL/GenBank/DDBJ whole genome shotgun (WGS) entry which is preliminary data.</text>
</comment>
<sequence length="294" mass="33257">MTGHTPPGPQEEEIWRFVRSRQVFTHAEVAAFCSAADWKRTNYLRKLARLNLVTLYQRRCRLCYYTAQDPATLSGEASQIDSSAQDAQWRADTLNCKISAGADIAQSGQPWTPETAEDQTLWDFVRAQIRFTRDYVLAQKLAPDNKVTLFLRALESAGLLHSAGFENGRPYFTALTSVEIMHSAKDKRLTKEGRIWTAMRAASKFTIEDLLITFAGLEEEFSEKSIRSYCATLQKAGYLKDTRRGRVKAQSVRYHLVRDTGPLPPTVKRVPVVTDPNEGRVVYVQGEENTWATS</sequence>
<reference evidence="1 2" key="1">
    <citation type="submission" date="2019-12" db="EMBL/GenBank/DDBJ databases">
        <authorList>
            <person name="Zhang Y.-J."/>
        </authorList>
    </citation>
    <scope>NUCLEOTIDE SEQUENCE [LARGE SCALE GENOMIC DNA]</scope>
    <source>
        <strain evidence="1 2">CY05</strain>
    </source>
</reference>
<gene>
    <name evidence="1" type="ORF">GO984_20775</name>
</gene>
<organism evidence="1 2">
    <name type="scientific">Parasedimentitalea huanghaiensis</name>
    <dbReference type="NCBI Taxonomy" id="2682100"/>
    <lineage>
        <taxon>Bacteria</taxon>
        <taxon>Pseudomonadati</taxon>
        <taxon>Pseudomonadota</taxon>
        <taxon>Alphaproteobacteria</taxon>
        <taxon>Rhodobacterales</taxon>
        <taxon>Paracoccaceae</taxon>
        <taxon>Parasedimentitalea</taxon>
    </lineage>
</organism>